<dbReference type="InterPro" id="IPR011055">
    <property type="entry name" value="Dup_hybrid_motif"/>
</dbReference>
<dbReference type="RefSeq" id="WP_227732718.1">
    <property type="nucleotide sequence ID" value="NZ_JAJEPV010000007.1"/>
</dbReference>
<protein>
    <submittedName>
        <fullName evidence="4">M23 family metallopeptidase</fullName>
    </submittedName>
</protein>
<evidence type="ECO:0000259" key="3">
    <source>
        <dbReference type="Pfam" id="PF01551"/>
    </source>
</evidence>
<dbReference type="AlphaFoldDB" id="A0AAE3A1N7"/>
<dbReference type="GO" id="GO:0004222">
    <property type="term" value="F:metalloendopeptidase activity"/>
    <property type="evidence" value="ECO:0007669"/>
    <property type="project" value="TreeGrafter"/>
</dbReference>
<dbReference type="SUPFAM" id="SSF51261">
    <property type="entry name" value="Duplicated hybrid motif"/>
    <property type="match status" value="1"/>
</dbReference>
<dbReference type="InterPro" id="IPR016047">
    <property type="entry name" value="M23ase_b-sheet_dom"/>
</dbReference>
<proteinExistence type="predicted"/>
<name>A0AAE3A1N7_9FIRM</name>
<dbReference type="CDD" id="cd12797">
    <property type="entry name" value="M23_peptidase"/>
    <property type="match status" value="1"/>
</dbReference>
<feature type="region of interest" description="Disordered" evidence="2">
    <location>
        <begin position="129"/>
        <end position="152"/>
    </location>
</feature>
<evidence type="ECO:0000313" key="4">
    <source>
        <dbReference type="EMBL" id="MCC2118806.1"/>
    </source>
</evidence>
<dbReference type="PANTHER" id="PTHR21666:SF289">
    <property type="entry name" value="L-ALA--D-GLU ENDOPEPTIDASE"/>
    <property type="match status" value="1"/>
</dbReference>
<sequence>MRRNKKSGINKERIIMLASSAFVLAALTMTGVYMKGQNVESRDDGYTLDFTALPNNADDKLQEITENNDEHLLKEDENIPGLTANNTAGNEIAGAPVTEDDLDYMPQEVGSGNVEIPGLTDQETLLEAAQKEQQNSDADRQKEETGGKQTAGGDVVVEKTLHFAESDGLQQPVQSDILMHYSMDKSTYFVTLDQYKYNPATIFSAEEGTAVTACAQGKVTSIFENEEIGKAVTLDLGDGYEATYGQLTEITVKENSYVNPGDAIGSVAAPTKYYSTEGSNVYFALTHNGEPVNGEALFR</sequence>
<reference evidence="4 5" key="1">
    <citation type="submission" date="2021-10" db="EMBL/GenBank/DDBJ databases">
        <title>Anaerobic single-cell dispensing facilitates the cultivation of human gut bacteria.</title>
        <authorList>
            <person name="Afrizal A."/>
        </authorList>
    </citation>
    <scope>NUCLEOTIDE SEQUENCE [LARGE SCALE GENOMIC DNA]</scope>
    <source>
        <strain evidence="4 5">CLA-AA-H273</strain>
    </source>
</reference>
<organism evidence="4 5">
    <name type="scientific">Waltera acetigignens</name>
    <dbReference type="NCBI Taxonomy" id="2981769"/>
    <lineage>
        <taxon>Bacteria</taxon>
        <taxon>Bacillati</taxon>
        <taxon>Bacillota</taxon>
        <taxon>Clostridia</taxon>
        <taxon>Lachnospirales</taxon>
        <taxon>Lachnospiraceae</taxon>
        <taxon>Waltera</taxon>
    </lineage>
</organism>
<feature type="compositionally biased region" description="Basic and acidic residues" evidence="2">
    <location>
        <begin position="137"/>
        <end position="146"/>
    </location>
</feature>
<dbReference type="InterPro" id="IPR050570">
    <property type="entry name" value="Cell_wall_metabolism_enzyme"/>
</dbReference>
<keyword evidence="1" id="KW-0732">Signal</keyword>
<dbReference type="EMBL" id="JAJEPV010000007">
    <property type="protein sequence ID" value="MCC2118806.1"/>
    <property type="molecule type" value="Genomic_DNA"/>
</dbReference>
<dbReference type="Pfam" id="PF01551">
    <property type="entry name" value="Peptidase_M23"/>
    <property type="match status" value="1"/>
</dbReference>
<dbReference type="Proteomes" id="UP001197795">
    <property type="component" value="Unassembled WGS sequence"/>
</dbReference>
<comment type="caution">
    <text evidence="4">The sequence shown here is derived from an EMBL/GenBank/DDBJ whole genome shotgun (WGS) entry which is preliminary data.</text>
</comment>
<gene>
    <name evidence="4" type="ORF">LKD75_04230</name>
</gene>
<evidence type="ECO:0000313" key="5">
    <source>
        <dbReference type="Proteomes" id="UP001197795"/>
    </source>
</evidence>
<feature type="domain" description="M23ase beta-sheet core" evidence="3">
    <location>
        <begin position="201"/>
        <end position="293"/>
    </location>
</feature>
<dbReference type="PANTHER" id="PTHR21666">
    <property type="entry name" value="PEPTIDASE-RELATED"/>
    <property type="match status" value="1"/>
</dbReference>
<accession>A0AAE3A1N7</accession>
<evidence type="ECO:0000256" key="1">
    <source>
        <dbReference type="ARBA" id="ARBA00022729"/>
    </source>
</evidence>
<dbReference type="Gene3D" id="2.70.70.10">
    <property type="entry name" value="Glucose Permease (Domain IIA)"/>
    <property type="match status" value="1"/>
</dbReference>
<evidence type="ECO:0000256" key="2">
    <source>
        <dbReference type="SAM" id="MobiDB-lite"/>
    </source>
</evidence>
<keyword evidence="5" id="KW-1185">Reference proteome</keyword>